<keyword evidence="3" id="KW-1185">Reference proteome</keyword>
<protein>
    <submittedName>
        <fullName evidence="2">Uncharacterized protein</fullName>
    </submittedName>
</protein>
<dbReference type="EMBL" id="SLXL01000022">
    <property type="protein sequence ID" value="TCP20223.1"/>
    <property type="molecule type" value="Genomic_DNA"/>
</dbReference>
<comment type="caution">
    <text evidence="2">The sequence shown here is derived from an EMBL/GenBank/DDBJ whole genome shotgun (WGS) entry which is preliminary data.</text>
</comment>
<evidence type="ECO:0000313" key="2">
    <source>
        <dbReference type="EMBL" id="TCP20223.1"/>
    </source>
</evidence>
<dbReference type="Proteomes" id="UP000295733">
    <property type="component" value="Unassembled WGS sequence"/>
</dbReference>
<gene>
    <name evidence="2" type="ORF">EV656_1223</name>
</gene>
<proteinExistence type="predicted"/>
<accession>A0A4R2NFV3</accession>
<reference evidence="2 3" key="1">
    <citation type="submission" date="2019-03" db="EMBL/GenBank/DDBJ databases">
        <title>Genomic Encyclopedia of Type Strains, Phase IV (KMG-IV): sequencing the most valuable type-strain genomes for metagenomic binning, comparative biology and taxonomic classification.</title>
        <authorList>
            <person name="Goeker M."/>
        </authorList>
    </citation>
    <scope>NUCLEOTIDE SEQUENCE [LARGE SCALE GENOMIC DNA]</scope>
    <source>
        <strain evidence="2 3">DSM 2781</strain>
    </source>
</reference>
<organism evidence="2 3">
    <name type="scientific">Rhodovulum adriaticum</name>
    <name type="common">Rhodopseudomonas adriatica</name>
    <dbReference type="NCBI Taxonomy" id="35804"/>
    <lineage>
        <taxon>Bacteria</taxon>
        <taxon>Pseudomonadati</taxon>
        <taxon>Pseudomonadota</taxon>
        <taxon>Alphaproteobacteria</taxon>
        <taxon>Rhodobacterales</taxon>
        <taxon>Paracoccaceae</taxon>
        <taxon>Rhodovulum</taxon>
    </lineage>
</organism>
<evidence type="ECO:0000313" key="3">
    <source>
        <dbReference type="Proteomes" id="UP000295733"/>
    </source>
</evidence>
<evidence type="ECO:0000256" key="1">
    <source>
        <dbReference type="SAM" id="MobiDB-lite"/>
    </source>
</evidence>
<feature type="region of interest" description="Disordered" evidence="1">
    <location>
        <begin position="63"/>
        <end position="90"/>
    </location>
</feature>
<name>A0A4R2NFV3_RHOAD</name>
<dbReference type="AlphaFoldDB" id="A0A4R2NFV3"/>
<sequence>MRRSGCSIRCENLKHARLDNYHTNGFANPVRGDAKEVEPESFSRSLIRAQEINVRERHIVSCKQGAEDRRAGGSDNPIKVGGSRSLSENHTRAKDLSFRFSARIGLDKAVEAFR</sequence>
<feature type="compositionally biased region" description="Basic and acidic residues" evidence="1">
    <location>
        <begin position="63"/>
        <end position="72"/>
    </location>
</feature>